<dbReference type="CDD" id="cd06222">
    <property type="entry name" value="RNase_H_like"/>
    <property type="match status" value="1"/>
</dbReference>
<accession>A0A835CHP1</accession>
<dbReference type="GO" id="GO:0003676">
    <property type="term" value="F:nucleic acid binding"/>
    <property type="evidence" value="ECO:0007669"/>
    <property type="project" value="InterPro"/>
</dbReference>
<evidence type="ECO:0000259" key="1">
    <source>
        <dbReference type="Pfam" id="PF13456"/>
    </source>
</evidence>
<keyword evidence="2" id="KW-0808">Transferase</keyword>
<dbReference type="PANTHER" id="PTHR47074">
    <property type="entry name" value="BNAC02G40300D PROTEIN"/>
    <property type="match status" value="1"/>
</dbReference>
<dbReference type="PANTHER" id="PTHR47074:SF11">
    <property type="entry name" value="REVERSE TRANSCRIPTASE-LIKE PROTEIN"/>
    <property type="match status" value="1"/>
</dbReference>
<evidence type="ECO:0000313" key="2">
    <source>
        <dbReference type="EMBL" id="KAF7842669.1"/>
    </source>
</evidence>
<dbReference type="InterPro" id="IPR052929">
    <property type="entry name" value="RNase_H-like_EbsB-rel"/>
</dbReference>
<dbReference type="EMBL" id="JAAIUW010000002">
    <property type="protein sequence ID" value="KAF7842669.1"/>
    <property type="molecule type" value="Genomic_DNA"/>
</dbReference>
<name>A0A835CHP1_9FABA</name>
<dbReference type="InterPro" id="IPR002156">
    <property type="entry name" value="RNaseH_domain"/>
</dbReference>
<dbReference type="GO" id="GO:0004523">
    <property type="term" value="F:RNA-DNA hybrid ribonuclease activity"/>
    <property type="evidence" value="ECO:0007669"/>
    <property type="project" value="InterPro"/>
</dbReference>
<dbReference type="AlphaFoldDB" id="A0A835CHP1"/>
<sequence length="354" mass="39764">MDASCGYNPSATWRSLIAGKSVLRKGLRRSIANGRSTGVWTDPWVPSEIPTIMPKPQHIETDDELVCELLTECGTEWDDGKLCARFNENICRRIKSIPPDIDQGEDKWIWEHDSKGTYSVKSGYRSEMAEFWGHFEPELDIDGAATMRRNKKKIANEVIRAEDLWPRVERIMEEIQTVPIIDDRTRSKPESFKWEKPEYPFKKLNVDAAACTEGGGALGGVLMDETGACVGVSIHCVQYPNEPSLLKALAIRRGLELAHQVGCTHVAVESDAMLVITNLVADLISKKARVDRRNFVWTDSVPLFLSEQPGEALLPQFLDYASCLVHLAVFGILGNKRKTRDSLEVQDTVSYFIL</sequence>
<dbReference type="Pfam" id="PF13456">
    <property type="entry name" value="RVT_3"/>
    <property type="match status" value="1"/>
</dbReference>
<organism evidence="2 3">
    <name type="scientific">Senna tora</name>
    <dbReference type="NCBI Taxonomy" id="362788"/>
    <lineage>
        <taxon>Eukaryota</taxon>
        <taxon>Viridiplantae</taxon>
        <taxon>Streptophyta</taxon>
        <taxon>Embryophyta</taxon>
        <taxon>Tracheophyta</taxon>
        <taxon>Spermatophyta</taxon>
        <taxon>Magnoliopsida</taxon>
        <taxon>eudicotyledons</taxon>
        <taxon>Gunneridae</taxon>
        <taxon>Pentapetalae</taxon>
        <taxon>rosids</taxon>
        <taxon>fabids</taxon>
        <taxon>Fabales</taxon>
        <taxon>Fabaceae</taxon>
        <taxon>Caesalpinioideae</taxon>
        <taxon>Cassia clade</taxon>
        <taxon>Senna</taxon>
    </lineage>
</organism>
<gene>
    <name evidence="2" type="ORF">G2W53_004967</name>
</gene>
<dbReference type="InterPro" id="IPR044730">
    <property type="entry name" value="RNase_H-like_dom_plant"/>
</dbReference>
<keyword evidence="2" id="KW-0695">RNA-directed DNA polymerase</keyword>
<keyword evidence="3" id="KW-1185">Reference proteome</keyword>
<comment type="caution">
    <text evidence="2">The sequence shown here is derived from an EMBL/GenBank/DDBJ whole genome shotgun (WGS) entry which is preliminary data.</text>
</comment>
<dbReference type="OrthoDB" id="1938246at2759"/>
<protein>
    <submittedName>
        <fullName evidence="2">Reverse transcriptase</fullName>
    </submittedName>
</protein>
<reference evidence="2" key="1">
    <citation type="submission" date="2020-09" db="EMBL/GenBank/DDBJ databases">
        <title>Genome-Enabled Discovery of Anthraquinone Biosynthesis in Senna tora.</title>
        <authorList>
            <person name="Kang S.-H."/>
            <person name="Pandey R.P."/>
            <person name="Lee C.-M."/>
            <person name="Sim J.-S."/>
            <person name="Jeong J.-T."/>
            <person name="Choi B.-S."/>
            <person name="Jung M."/>
            <person name="Ginzburg D."/>
            <person name="Zhao K."/>
            <person name="Won S.Y."/>
            <person name="Oh T.-J."/>
            <person name="Yu Y."/>
            <person name="Kim N.-H."/>
            <person name="Lee O.R."/>
            <person name="Lee T.-H."/>
            <person name="Bashyal P."/>
            <person name="Kim T.-S."/>
            <person name="Lee W.-H."/>
            <person name="Kawkins C."/>
            <person name="Kim C.-K."/>
            <person name="Kim J.S."/>
            <person name="Ahn B.O."/>
            <person name="Rhee S.Y."/>
            <person name="Sohng J.K."/>
        </authorList>
    </citation>
    <scope>NUCLEOTIDE SEQUENCE</scope>
    <source>
        <tissue evidence="2">Leaf</tissue>
    </source>
</reference>
<feature type="domain" description="RNase H type-1" evidence="1">
    <location>
        <begin position="205"/>
        <end position="279"/>
    </location>
</feature>
<dbReference type="Proteomes" id="UP000634136">
    <property type="component" value="Unassembled WGS sequence"/>
</dbReference>
<keyword evidence="2" id="KW-0548">Nucleotidyltransferase</keyword>
<proteinExistence type="predicted"/>
<evidence type="ECO:0000313" key="3">
    <source>
        <dbReference type="Proteomes" id="UP000634136"/>
    </source>
</evidence>
<dbReference type="GO" id="GO:0003964">
    <property type="term" value="F:RNA-directed DNA polymerase activity"/>
    <property type="evidence" value="ECO:0007669"/>
    <property type="project" value="UniProtKB-KW"/>
</dbReference>